<comment type="caution">
    <text evidence="2">The sequence shown here is derived from an EMBL/GenBank/DDBJ whole genome shotgun (WGS) entry which is preliminary data.</text>
</comment>
<proteinExistence type="predicted"/>
<dbReference type="EMBL" id="MNAD01001237">
    <property type="protein sequence ID" value="OJT06939.1"/>
    <property type="molecule type" value="Genomic_DNA"/>
</dbReference>
<dbReference type="OrthoDB" id="3941538at2759"/>
<keyword evidence="1" id="KW-0812">Transmembrane</keyword>
<accession>A0A1M2VH80</accession>
<evidence type="ECO:0000313" key="2">
    <source>
        <dbReference type="EMBL" id="OJT06939.1"/>
    </source>
</evidence>
<keyword evidence="1" id="KW-1133">Transmembrane helix</keyword>
<feature type="transmembrane region" description="Helical" evidence="1">
    <location>
        <begin position="164"/>
        <end position="184"/>
    </location>
</feature>
<reference evidence="2 3" key="1">
    <citation type="submission" date="2016-10" db="EMBL/GenBank/DDBJ databases">
        <title>Genome sequence of the basidiomycete white-rot fungus Trametes pubescens.</title>
        <authorList>
            <person name="Makela M.R."/>
            <person name="Granchi Z."/>
            <person name="Peng M."/>
            <person name="De Vries R.P."/>
            <person name="Grigoriev I."/>
            <person name="Riley R."/>
            <person name="Hilden K."/>
        </authorList>
    </citation>
    <scope>NUCLEOTIDE SEQUENCE [LARGE SCALE GENOMIC DNA]</scope>
    <source>
        <strain evidence="2 3">FBCC735</strain>
    </source>
</reference>
<keyword evidence="1" id="KW-0472">Membrane</keyword>
<gene>
    <name evidence="2" type="ORF">TRAPUB_2212</name>
</gene>
<feature type="transmembrane region" description="Helical" evidence="1">
    <location>
        <begin position="265"/>
        <end position="285"/>
    </location>
</feature>
<feature type="transmembrane region" description="Helical" evidence="1">
    <location>
        <begin position="123"/>
        <end position="144"/>
    </location>
</feature>
<dbReference type="OMA" id="ANCEDFT"/>
<feature type="transmembrane region" description="Helical" evidence="1">
    <location>
        <begin position="6"/>
        <end position="22"/>
    </location>
</feature>
<organism evidence="2 3">
    <name type="scientific">Trametes pubescens</name>
    <name type="common">White-rot fungus</name>
    <dbReference type="NCBI Taxonomy" id="154538"/>
    <lineage>
        <taxon>Eukaryota</taxon>
        <taxon>Fungi</taxon>
        <taxon>Dikarya</taxon>
        <taxon>Basidiomycota</taxon>
        <taxon>Agaricomycotina</taxon>
        <taxon>Agaricomycetes</taxon>
        <taxon>Polyporales</taxon>
        <taxon>Polyporaceae</taxon>
        <taxon>Trametes</taxon>
    </lineage>
</organism>
<evidence type="ECO:0000313" key="3">
    <source>
        <dbReference type="Proteomes" id="UP000184267"/>
    </source>
</evidence>
<evidence type="ECO:0000256" key="1">
    <source>
        <dbReference type="SAM" id="Phobius"/>
    </source>
</evidence>
<protein>
    <submittedName>
        <fullName evidence="2">Uncharacterized protein</fullName>
    </submittedName>
</protein>
<dbReference type="Proteomes" id="UP000184267">
    <property type="component" value="Unassembled WGS sequence"/>
</dbReference>
<dbReference type="AlphaFoldDB" id="A0A1M2VH80"/>
<feature type="transmembrane region" description="Helical" evidence="1">
    <location>
        <begin position="43"/>
        <end position="61"/>
    </location>
</feature>
<keyword evidence="3" id="KW-1185">Reference proteome</keyword>
<name>A0A1M2VH80_TRAPU</name>
<sequence>MSVATHLAYLWILYVFVNRPGYLGRIRHAFVLLYALGKVAQPWSLSTIASLLVLIPFLSWFPGTPQFGSQALANVLLALYLDFIYLHLPVQPNSPLFLLRPDQALPLAVLAWRGLRALFIPPLFFLPGLILSLMLLSQTLQRWLLWTWSFNSLVGGPTDTQITFMYLLLTMFLLLCISLIYAVIVNPFLAASQGPESSPWDRYTRSVGMEARRAFIHTVRLYGTENHIPAPLNLLQVVFVRIPQFTLERLRKRDAAARIAAFDKVLWRITVGPAAFLLSALWLWYLRAY</sequence>